<organism evidence="1 2">
    <name type="scientific">Dolichospermum circinale CS-537/01</name>
    <dbReference type="NCBI Taxonomy" id="3021739"/>
    <lineage>
        <taxon>Bacteria</taxon>
        <taxon>Bacillati</taxon>
        <taxon>Cyanobacteriota</taxon>
        <taxon>Cyanophyceae</taxon>
        <taxon>Nostocales</taxon>
        <taxon>Aphanizomenonaceae</taxon>
        <taxon>Dolichospermum</taxon>
        <taxon>Dolichospermum circinale</taxon>
    </lineage>
</organism>
<protein>
    <submittedName>
        <fullName evidence="1">Uncharacterized protein</fullName>
    </submittedName>
</protein>
<name>A0ABT5AC86_9CYAN</name>
<proteinExistence type="predicted"/>
<dbReference type="Proteomes" id="UP001212123">
    <property type="component" value="Unassembled WGS sequence"/>
</dbReference>
<comment type="caution">
    <text evidence="1">The sequence shown here is derived from an EMBL/GenBank/DDBJ whole genome shotgun (WGS) entry which is preliminary data.</text>
</comment>
<evidence type="ECO:0000313" key="2">
    <source>
        <dbReference type="Proteomes" id="UP001212123"/>
    </source>
</evidence>
<reference evidence="1 2" key="1">
    <citation type="submission" date="2023-01" db="EMBL/GenBank/DDBJ databases">
        <title>Genomes from the Australian National Cyanobacteria Reference Collection.</title>
        <authorList>
            <person name="Willis A."/>
            <person name="Lee E.M.F."/>
        </authorList>
    </citation>
    <scope>NUCLEOTIDE SEQUENCE [LARGE SCALE GENOMIC DNA]</scope>
    <source>
        <strain evidence="1 2">CS-537/01</strain>
    </source>
</reference>
<accession>A0ABT5AC86</accession>
<evidence type="ECO:0000313" key="1">
    <source>
        <dbReference type="EMBL" id="MDB9488696.1"/>
    </source>
</evidence>
<gene>
    <name evidence="1" type="ORF">PN492_19445</name>
</gene>
<dbReference type="SUPFAM" id="SSF116734">
    <property type="entry name" value="DNA methylase specificity domain"/>
    <property type="match status" value="1"/>
</dbReference>
<dbReference type="RefSeq" id="WP_271806205.1">
    <property type="nucleotide sequence ID" value="NZ_JAQMTU010000125.1"/>
</dbReference>
<keyword evidence="2" id="KW-1185">Reference proteome</keyword>
<dbReference type="EMBL" id="JAQMTU010000125">
    <property type="protein sequence ID" value="MDB9488696.1"/>
    <property type="molecule type" value="Genomic_DNA"/>
</dbReference>
<sequence length="82" mass="9694">MSGTLVLHLDLNGMLWFKTFMPQKRLLDKFAEIKKSIMLKQTINVIENQQLTQLRDWLLAMLMNGQITIKYGLLKKWEKARS</sequence>